<comment type="caution">
    <text evidence="2">The sequence shown here is derived from an EMBL/GenBank/DDBJ whole genome shotgun (WGS) entry which is preliminary data.</text>
</comment>
<evidence type="ECO:0008006" key="4">
    <source>
        <dbReference type="Google" id="ProtNLM"/>
    </source>
</evidence>
<feature type="chain" id="PRO_5042835572" description="Malate dehydrogenase" evidence="1">
    <location>
        <begin position="17"/>
        <end position="267"/>
    </location>
</feature>
<dbReference type="PANTHER" id="PTHR35567">
    <property type="entry name" value="MALATE DEHYDROGENASE (AFU_ORTHOLOGUE AFUA_2G13800)"/>
    <property type="match status" value="1"/>
</dbReference>
<gene>
    <name evidence="2" type="ORF">OHC33_009905</name>
</gene>
<name>A0AAN8E8P5_9EURO</name>
<dbReference type="EMBL" id="JAKLMC020000040">
    <property type="protein sequence ID" value="KAK5948984.1"/>
    <property type="molecule type" value="Genomic_DNA"/>
</dbReference>
<accession>A0AAN8E8P5</accession>
<dbReference type="Proteomes" id="UP001316803">
    <property type="component" value="Unassembled WGS sequence"/>
</dbReference>
<keyword evidence="1" id="KW-0732">Signal</keyword>
<dbReference type="PANTHER" id="PTHR35567:SF1">
    <property type="entry name" value="CONSERVED FUNGAL PROTEIN (AFU_ORTHOLOGUE AFUA_1G14230)"/>
    <property type="match status" value="1"/>
</dbReference>
<dbReference type="Pfam" id="PF11937">
    <property type="entry name" value="DUF3455"/>
    <property type="match status" value="1"/>
</dbReference>
<feature type="signal peptide" evidence="1">
    <location>
        <begin position="1"/>
        <end position="16"/>
    </location>
</feature>
<proteinExistence type="predicted"/>
<reference evidence="2 3" key="1">
    <citation type="submission" date="2022-12" db="EMBL/GenBank/DDBJ databases">
        <title>Genomic features and morphological characterization of a novel Knufia sp. strain isolated from spacecraft assembly facility.</title>
        <authorList>
            <person name="Teixeira M."/>
            <person name="Chander A.M."/>
            <person name="Stajich J.E."/>
            <person name="Venkateswaran K."/>
        </authorList>
    </citation>
    <scope>NUCLEOTIDE SEQUENCE [LARGE SCALE GENOMIC DNA]</scope>
    <source>
        <strain evidence="2 3">FJI-L2-BK-P2</strain>
    </source>
</reference>
<organism evidence="2 3">
    <name type="scientific">Knufia fluminis</name>
    <dbReference type="NCBI Taxonomy" id="191047"/>
    <lineage>
        <taxon>Eukaryota</taxon>
        <taxon>Fungi</taxon>
        <taxon>Dikarya</taxon>
        <taxon>Ascomycota</taxon>
        <taxon>Pezizomycotina</taxon>
        <taxon>Eurotiomycetes</taxon>
        <taxon>Chaetothyriomycetidae</taxon>
        <taxon>Chaetothyriales</taxon>
        <taxon>Trichomeriaceae</taxon>
        <taxon>Knufia</taxon>
    </lineage>
</organism>
<keyword evidence="3" id="KW-1185">Reference proteome</keyword>
<protein>
    <recommendedName>
        <fullName evidence="4">Malate dehydrogenase</fullName>
    </recommendedName>
</protein>
<sequence>MKSILALGTVFTSALAAPLVSWSPALGEFYAAIDRHIQIARQDGPIGNPPTCDLSKAVQPIAPTPLPVPDPAWKLTEVVVGRGVQNYTCSSASVDVVPKPIGAIASLYNVSCIAANYPDILSMLPALALQYALPADPVANLEPSNLELVGHHYFTSNGTPTFDLTQVQPLAAGSAAVDSASSDAGFGIAAFKANSNSTAPADAPKGDNGQGDGAVTWLRLDSTFGTTGDVKGVYRLQTAGGKPPGTCESSPAVFSVQYAAAYWFYSS</sequence>
<dbReference type="AlphaFoldDB" id="A0AAN8E8P5"/>
<evidence type="ECO:0000256" key="1">
    <source>
        <dbReference type="SAM" id="SignalP"/>
    </source>
</evidence>
<evidence type="ECO:0000313" key="2">
    <source>
        <dbReference type="EMBL" id="KAK5948984.1"/>
    </source>
</evidence>
<evidence type="ECO:0000313" key="3">
    <source>
        <dbReference type="Proteomes" id="UP001316803"/>
    </source>
</evidence>
<dbReference type="InterPro" id="IPR021851">
    <property type="entry name" value="DUF3455"/>
</dbReference>